<evidence type="ECO:0000313" key="3">
    <source>
        <dbReference type="Proteomes" id="UP000030149"/>
    </source>
</evidence>
<feature type="transmembrane region" description="Helical" evidence="1">
    <location>
        <begin position="29"/>
        <end position="49"/>
    </location>
</feature>
<feature type="transmembrane region" description="Helical" evidence="1">
    <location>
        <begin position="135"/>
        <end position="156"/>
    </location>
</feature>
<feature type="transmembrane region" description="Helical" evidence="1">
    <location>
        <begin position="162"/>
        <end position="183"/>
    </location>
</feature>
<dbReference type="PATRIC" id="fig|1107311.5.peg.1658"/>
<sequence length="224" mass="25256">MAYFLNVNSTLYHFYVNIDHTNTSVYDKILIAAAGPVLSLAFGLVFWVAYKKSKNSSYKLFMFYAAITGISIFSGNVFSTVFGGDFHTAATLLQFPYWLQLFATLTGLIFLSVFMYRIGKEVLFLSFINATTFKVVILSFLVIPWILGTLLLVLSFLPLPSFLITGMISSSIFWIIPIVSAVLNRRKVKTLEYISPTLNYVDIILVLFSFLIVRALIFGVSFVH</sequence>
<keyword evidence="1" id="KW-0812">Transmembrane</keyword>
<reference evidence="3" key="1">
    <citation type="submission" date="2013-09" db="EMBL/GenBank/DDBJ databases">
        <authorList>
            <person name="Zeng Z."/>
            <person name="Chen C."/>
        </authorList>
    </citation>
    <scope>NUCLEOTIDE SEQUENCE [LARGE SCALE GENOMIC DNA]</scope>
    <source>
        <strain evidence="3">DK69</strain>
    </source>
</reference>
<keyword evidence="1" id="KW-0472">Membrane</keyword>
<name>A0A0A2MYA1_9FLAO</name>
<proteinExistence type="predicted"/>
<dbReference type="AlphaFoldDB" id="A0A0A2MYA1"/>
<dbReference type="Proteomes" id="UP000030149">
    <property type="component" value="Unassembled WGS sequence"/>
</dbReference>
<reference evidence="2 3" key="2">
    <citation type="journal article" date="2015" name="Stand. Genomic Sci.">
        <title>High quality draft genomic sequence of Flavobacterium enshiense DK69(T) and comparison among Flavobacterium genomes.</title>
        <authorList>
            <person name="Zeng Z."/>
            <person name="Chen C."/>
            <person name="Du H."/>
            <person name="Wang G."/>
            <person name="Li M."/>
        </authorList>
    </citation>
    <scope>NUCLEOTIDE SEQUENCE [LARGE SCALE GENOMIC DNA]</scope>
    <source>
        <strain evidence="2 3">DK69</strain>
    </source>
</reference>
<comment type="caution">
    <text evidence="2">The sequence shown here is derived from an EMBL/GenBank/DDBJ whole genome shotgun (WGS) entry which is preliminary data.</text>
</comment>
<keyword evidence="1" id="KW-1133">Transmembrane helix</keyword>
<organism evidence="2 3">
    <name type="scientific">Flavobacterium enshiense DK69</name>
    <dbReference type="NCBI Taxonomy" id="1107311"/>
    <lineage>
        <taxon>Bacteria</taxon>
        <taxon>Pseudomonadati</taxon>
        <taxon>Bacteroidota</taxon>
        <taxon>Flavobacteriia</taxon>
        <taxon>Flavobacteriales</taxon>
        <taxon>Flavobacteriaceae</taxon>
        <taxon>Flavobacterium</taxon>
    </lineage>
</organism>
<feature type="transmembrane region" description="Helical" evidence="1">
    <location>
        <begin position="203"/>
        <end position="223"/>
    </location>
</feature>
<accession>A0A0A2MYA1</accession>
<feature type="transmembrane region" description="Helical" evidence="1">
    <location>
        <begin position="95"/>
        <end position="114"/>
    </location>
</feature>
<evidence type="ECO:0000313" key="2">
    <source>
        <dbReference type="EMBL" id="KGO96601.1"/>
    </source>
</evidence>
<protein>
    <submittedName>
        <fullName evidence="2">Uncharacterized protein</fullName>
    </submittedName>
</protein>
<feature type="transmembrane region" description="Helical" evidence="1">
    <location>
        <begin position="61"/>
        <end position="83"/>
    </location>
</feature>
<evidence type="ECO:0000256" key="1">
    <source>
        <dbReference type="SAM" id="Phobius"/>
    </source>
</evidence>
<keyword evidence="3" id="KW-1185">Reference proteome</keyword>
<gene>
    <name evidence="2" type="ORF">Q767_02465</name>
</gene>
<dbReference type="EMBL" id="JRLZ01000003">
    <property type="protein sequence ID" value="KGO96601.1"/>
    <property type="molecule type" value="Genomic_DNA"/>
</dbReference>